<dbReference type="AlphaFoldDB" id="A0A9P9WLH2"/>
<dbReference type="PANTHER" id="PTHR14218:SF19">
    <property type="entry name" value="SERINE PROTEASE AORO, PUTATIVE (AFU_ORTHOLOGUE AFUA_6G10250)-RELATED"/>
    <property type="match status" value="1"/>
</dbReference>
<sequence length="700" mass="77560">MEQCDQVLISMKQISPRFSLRTSRYSFTFYNLGTSIASRQTWRHEAIDETRTSDMVEWGPCDNIILWFQFYFINIKGLQTNDSCIEHHVVHEKRHFTPQRWTKRDRVAANMVLPVRIGLAQSNLDRAEEYLLAVSHPISPTYGKLWTPEEVIAAFQPSIASVEAVHGWLTAHGVQNVTHSKNKGWLAFDAPSSVVESLLRTEYYEHEDKLTGGILPACDQYHVPMSIQDHIDYITPGIKLMAPVKDDADLKRKRAIEKSTTWGGVRRPARQQVSEKLVSLITSNSSDLSNCDIAITPACVAALYNIPPGNLSHPSNSLGIFEAELQFWDQRDLDLFYANLTNWIPRGTHPINEEIDGGVAQTSNSSLAGGEAMLDLLLAYPIVYPQSITVLNVDDLHYQTWDNDTYTWGFNTLLDAIDGSYCTYSAYNETGDLPGVDPTYPDPGPDGYNGTLQCAYQKRQCNEYLKLGLQGVTFVFASGDAGVGNYPQPYGFDGPNGCLGPKDNLFNPTWPNNCPWLTNVGATKVYRGYTVFEPESAVFDPGRVNYSSGGGFSNIYPVPDYQKIAVDRFFKDHEPVYPAYSGLIADADNYTLPNITALAGNSGGIYNRMGRGIPDVAANGDNIAIFINRINEERIAVGKGPVGFINPVLYEHPEVLNDITNGTNPGCGTEGFSAVPGWDPVTGLGTPNYPKMLDLFLSLP</sequence>
<protein>
    <recommendedName>
        <fullName evidence="9">Peptidase S53 domain-containing protein</fullName>
    </recommendedName>
</protein>
<dbReference type="PANTHER" id="PTHR14218">
    <property type="entry name" value="PROTEASE S8 TRIPEPTIDYL PEPTIDASE I CLN2"/>
    <property type="match status" value="1"/>
</dbReference>
<dbReference type="Proteomes" id="UP000829685">
    <property type="component" value="Unassembled WGS sequence"/>
</dbReference>
<evidence type="ECO:0000256" key="1">
    <source>
        <dbReference type="ARBA" id="ARBA00004239"/>
    </source>
</evidence>
<evidence type="ECO:0000256" key="3">
    <source>
        <dbReference type="ARBA" id="ARBA00022723"/>
    </source>
</evidence>
<dbReference type="InterPro" id="IPR030400">
    <property type="entry name" value="Sedolisin_dom"/>
</dbReference>
<evidence type="ECO:0000313" key="11">
    <source>
        <dbReference type="Proteomes" id="UP000829685"/>
    </source>
</evidence>
<keyword evidence="5" id="KW-0720">Serine protease</keyword>
<evidence type="ECO:0000256" key="7">
    <source>
        <dbReference type="ARBA" id="ARBA00023145"/>
    </source>
</evidence>
<evidence type="ECO:0000256" key="5">
    <source>
        <dbReference type="ARBA" id="ARBA00022825"/>
    </source>
</evidence>
<accession>A0A9P9WLH2</accession>
<dbReference type="SUPFAM" id="SSF54897">
    <property type="entry name" value="Protease propeptides/inhibitors"/>
    <property type="match status" value="1"/>
</dbReference>
<gene>
    <name evidence="10" type="ORF">JX265_006880</name>
</gene>
<comment type="caution">
    <text evidence="8">Lacks conserved residue(s) required for the propagation of feature annotation.</text>
</comment>
<keyword evidence="3 8" id="KW-0479">Metal-binding</keyword>
<feature type="binding site" evidence="8">
    <location>
        <position position="659"/>
    </location>
    <ligand>
        <name>Ca(2+)</name>
        <dbReference type="ChEBI" id="CHEBI:29108"/>
    </ligand>
</feature>
<comment type="subcellular location">
    <subcellularLocation>
        <location evidence="1">Secreted</location>
        <location evidence="1">Extracellular space</location>
    </subcellularLocation>
</comment>
<feature type="domain" description="Peptidase S53" evidence="9">
    <location>
        <begin position="294"/>
        <end position="699"/>
    </location>
</feature>
<dbReference type="GO" id="GO:0008240">
    <property type="term" value="F:tripeptidyl-peptidase activity"/>
    <property type="evidence" value="ECO:0007669"/>
    <property type="project" value="TreeGrafter"/>
</dbReference>
<dbReference type="CDD" id="cd04056">
    <property type="entry name" value="Peptidases_S53"/>
    <property type="match status" value="1"/>
</dbReference>
<feature type="binding site" evidence="8">
    <location>
        <position position="679"/>
    </location>
    <ligand>
        <name>Ca(2+)</name>
        <dbReference type="ChEBI" id="CHEBI:29108"/>
    </ligand>
</feature>
<keyword evidence="2" id="KW-0645">Protease</keyword>
<dbReference type="SMART" id="SM00944">
    <property type="entry name" value="Pro-kuma_activ"/>
    <property type="match status" value="1"/>
</dbReference>
<keyword evidence="7" id="KW-0865">Zymogen</keyword>
<comment type="caution">
    <text evidence="10">The sequence shown here is derived from an EMBL/GenBank/DDBJ whole genome shotgun (WGS) entry which is preliminary data.</text>
</comment>
<dbReference type="CDD" id="cd11377">
    <property type="entry name" value="Pro-peptidase_S53"/>
    <property type="match status" value="1"/>
</dbReference>
<reference evidence="10" key="1">
    <citation type="submission" date="2021-03" db="EMBL/GenBank/DDBJ databases">
        <title>Revisited historic fungal species revealed as producer of novel bioactive compounds through whole genome sequencing and comparative genomics.</title>
        <authorList>
            <person name="Vignolle G.A."/>
            <person name="Hochenegger N."/>
            <person name="Mach R.L."/>
            <person name="Mach-Aigner A.R."/>
            <person name="Javad Rahimi M."/>
            <person name="Salim K.A."/>
            <person name="Chan C.M."/>
            <person name="Lim L.B.L."/>
            <person name="Cai F."/>
            <person name="Druzhinina I.S."/>
            <person name="U'Ren J.M."/>
            <person name="Derntl C."/>
        </authorList>
    </citation>
    <scope>NUCLEOTIDE SEQUENCE</scope>
    <source>
        <strain evidence="10">TUCIM 5799</strain>
    </source>
</reference>
<dbReference type="InterPro" id="IPR036852">
    <property type="entry name" value="Peptidase_S8/S53_dom_sf"/>
</dbReference>
<organism evidence="10 11">
    <name type="scientific">Neoarthrinium moseri</name>
    <dbReference type="NCBI Taxonomy" id="1658444"/>
    <lineage>
        <taxon>Eukaryota</taxon>
        <taxon>Fungi</taxon>
        <taxon>Dikarya</taxon>
        <taxon>Ascomycota</taxon>
        <taxon>Pezizomycotina</taxon>
        <taxon>Sordariomycetes</taxon>
        <taxon>Xylariomycetidae</taxon>
        <taxon>Amphisphaeriales</taxon>
        <taxon>Apiosporaceae</taxon>
        <taxon>Neoarthrinium</taxon>
    </lineage>
</organism>
<evidence type="ECO:0000256" key="2">
    <source>
        <dbReference type="ARBA" id="ARBA00022670"/>
    </source>
</evidence>
<dbReference type="Gene3D" id="3.40.50.200">
    <property type="entry name" value="Peptidase S8/S53 domain"/>
    <property type="match status" value="1"/>
</dbReference>
<dbReference type="Pfam" id="PF09286">
    <property type="entry name" value="Pro-kuma_activ"/>
    <property type="match status" value="1"/>
</dbReference>
<evidence type="ECO:0000313" key="10">
    <source>
        <dbReference type="EMBL" id="KAI1868901.1"/>
    </source>
</evidence>
<dbReference type="GO" id="GO:0046872">
    <property type="term" value="F:metal ion binding"/>
    <property type="evidence" value="ECO:0007669"/>
    <property type="project" value="UniProtKB-UniRule"/>
</dbReference>
<feature type="binding site" evidence="8">
    <location>
        <position position="658"/>
    </location>
    <ligand>
        <name>Ca(2+)</name>
        <dbReference type="ChEBI" id="CHEBI:29108"/>
    </ligand>
</feature>
<keyword evidence="11" id="KW-1185">Reference proteome</keyword>
<dbReference type="SUPFAM" id="SSF52743">
    <property type="entry name" value="Subtilisin-like"/>
    <property type="match status" value="1"/>
</dbReference>
<dbReference type="GO" id="GO:0005576">
    <property type="term" value="C:extracellular region"/>
    <property type="evidence" value="ECO:0007669"/>
    <property type="project" value="UniProtKB-SubCell"/>
</dbReference>
<dbReference type="InterPro" id="IPR050819">
    <property type="entry name" value="Tripeptidyl-peptidase_I"/>
</dbReference>
<evidence type="ECO:0000256" key="4">
    <source>
        <dbReference type="ARBA" id="ARBA00022801"/>
    </source>
</evidence>
<dbReference type="GO" id="GO:0006508">
    <property type="term" value="P:proteolysis"/>
    <property type="evidence" value="ECO:0007669"/>
    <property type="project" value="UniProtKB-KW"/>
</dbReference>
<dbReference type="InterPro" id="IPR015366">
    <property type="entry name" value="S53_propep"/>
</dbReference>
<feature type="binding site" evidence="8">
    <location>
        <position position="677"/>
    </location>
    <ligand>
        <name>Ca(2+)</name>
        <dbReference type="ChEBI" id="CHEBI:29108"/>
    </ligand>
</feature>
<dbReference type="EMBL" id="JAFIMR010000016">
    <property type="protein sequence ID" value="KAI1868901.1"/>
    <property type="molecule type" value="Genomic_DNA"/>
</dbReference>
<evidence type="ECO:0000256" key="6">
    <source>
        <dbReference type="ARBA" id="ARBA00022837"/>
    </source>
</evidence>
<dbReference type="GO" id="GO:0004252">
    <property type="term" value="F:serine-type endopeptidase activity"/>
    <property type="evidence" value="ECO:0007669"/>
    <property type="project" value="InterPro"/>
</dbReference>
<evidence type="ECO:0000256" key="8">
    <source>
        <dbReference type="PROSITE-ProRule" id="PRU01032"/>
    </source>
</evidence>
<evidence type="ECO:0000259" key="9">
    <source>
        <dbReference type="PROSITE" id="PS51695"/>
    </source>
</evidence>
<keyword evidence="6 8" id="KW-0106">Calcium</keyword>
<name>A0A9P9WLH2_9PEZI</name>
<keyword evidence="4" id="KW-0378">Hydrolase</keyword>
<proteinExistence type="predicted"/>
<comment type="cofactor">
    <cofactor evidence="8">
        <name>Ca(2+)</name>
        <dbReference type="ChEBI" id="CHEBI:29108"/>
    </cofactor>
    <text evidence="8">Binds 1 Ca(2+) ion per subunit.</text>
</comment>
<dbReference type="PROSITE" id="PS51695">
    <property type="entry name" value="SEDOLISIN"/>
    <property type="match status" value="1"/>
</dbReference>